<accession>A0A0G0H236</accession>
<dbReference type="SUPFAM" id="SSF158446">
    <property type="entry name" value="IVS-encoded protein-like"/>
    <property type="match status" value="1"/>
</dbReference>
<evidence type="ECO:0000313" key="1">
    <source>
        <dbReference type="EMBL" id="KKQ37323.1"/>
    </source>
</evidence>
<organism evidence="1 2">
    <name type="scientific">Candidatus Woesebacteria bacterium GW2011_GWA1_37_7</name>
    <dbReference type="NCBI Taxonomy" id="1618545"/>
    <lineage>
        <taxon>Bacteria</taxon>
        <taxon>Candidatus Woeseibacteriota</taxon>
    </lineage>
</organism>
<dbReference type="InterPro" id="IPR012657">
    <property type="entry name" value="23S_rRNA-intervening_sequence"/>
</dbReference>
<reference evidence="1 2" key="1">
    <citation type="journal article" date="2015" name="Nature">
        <title>rRNA introns, odd ribosomes, and small enigmatic genomes across a large radiation of phyla.</title>
        <authorList>
            <person name="Brown C.T."/>
            <person name="Hug L.A."/>
            <person name="Thomas B.C."/>
            <person name="Sharon I."/>
            <person name="Castelle C.J."/>
            <person name="Singh A."/>
            <person name="Wilkins M.J."/>
            <person name="Williams K.H."/>
            <person name="Banfield J.F."/>
        </authorList>
    </citation>
    <scope>NUCLEOTIDE SEQUENCE [LARGE SCALE GENOMIC DNA]</scope>
</reference>
<keyword evidence="1" id="KW-0687">Ribonucleoprotein</keyword>
<protein>
    <submittedName>
        <fullName evidence="1">Ribosomal protein S23</fullName>
    </submittedName>
</protein>
<dbReference type="EMBL" id="LBTI01000021">
    <property type="protein sequence ID" value="KKQ37323.1"/>
    <property type="molecule type" value="Genomic_DNA"/>
</dbReference>
<dbReference type="Gene3D" id="1.20.1440.60">
    <property type="entry name" value="23S rRNA-intervening sequence"/>
    <property type="match status" value="1"/>
</dbReference>
<keyword evidence="1" id="KW-0689">Ribosomal protein</keyword>
<dbReference type="InterPro" id="IPR036583">
    <property type="entry name" value="23S_rRNA_IVS_sf"/>
</dbReference>
<sequence length="123" mass="14488">MEKIKNFTDLNAWKEAHKLVLNIYRLVEKFPKKEQFILNSQIIRAVISITSNLAEGFGRRGIKEKIQFYYLAQSSLTEVQNQLIIAKDVYYINNIEFNKVWDQTIIVHKLISGLIRSMKRIKS</sequence>
<dbReference type="CDD" id="cd16377">
    <property type="entry name" value="23S_rRNA_IVP_like"/>
    <property type="match status" value="1"/>
</dbReference>
<dbReference type="PANTHER" id="PTHR38471:SF2">
    <property type="entry name" value="FOUR HELIX BUNDLE PROTEIN"/>
    <property type="match status" value="1"/>
</dbReference>
<dbReference type="GO" id="GO:0005840">
    <property type="term" value="C:ribosome"/>
    <property type="evidence" value="ECO:0007669"/>
    <property type="project" value="UniProtKB-KW"/>
</dbReference>
<dbReference type="AlphaFoldDB" id="A0A0G0H236"/>
<dbReference type="Proteomes" id="UP000034591">
    <property type="component" value="Unassembled WGS sequence"/>
</dbReference>
<dbReference type="PANTHER" id="PTHR38471">
    <property type="entry name" value="FOUR HELIX BUNDLE PROTEIN"/>
    <property type="match status" value="1"/>
</dbReference>
<comment type="caution">
    <text evidence="1">The sequence shown here is derived from an EMBL/GenBank/DDBJ whole genome shotgun (WGS) entry which is preliminary data.</text>
</comment>
<name>A0A0G0H236_9BACT</name>
<dbReference type="STRING" id="1618545.US53_C0021G0004"/>
<proteinExistence type="predicted"/>
<dbReference type="NCBIfam" id="TIGR02436">
    <property type="entry name" value="four helix bundle protein"/>
    <property type="match status" value="1"/>
</dbReference>
<dbReference type="Pfam" id="PF05635">
    <property type="entry name" value="23S_rRNA_IVP"/>
    <property type="match status" value="1"/>
</dbReference>
<gene>
    <name evidence="1" type="ORF">US53_C0021G0004</name>
</gene>
<evidence type="ECO:0000313" key="2">
    <source>
        <dbReference type="Proteomes" id="UP000034591"/>
    </source>
</evidence>